<protein>
    <submittedName>
        <fullName evidence="1">Tyrosine-protein phosphatase</fullName>
    </submittedName>
</protein>
<name>A0ACD5HMV0_9PROT</name>
<evidence type="ECO:0000313" key="1">
    <source>
        <dbReference type="EMBL" id="XRI76744.1"/>
    </source>
</evidence>
<dbReference type="Proteomes" id="UP000271650">
    <property type="component" value="Chromosome"/>
</dbReference>
<accession>A0ACD5HMV0</accession>
<keyword evidence="2" id="KW-1185">Reference proteome</keyword>
<dbReference type="EMBL" id="CP127527">
    <property type="protein sequence ID" value="XRI76744.1"/>
    <property type="molecule type" value="Genomic_DNA"/>
</dbReference>
<evidence type="ECO:0000313" key="2">
    <source>
        <dbReference type="Proteomes" id="UP000271650"/>
    </source>
</evidence>
<organism evidence="1 2">
    <name type="scientific">Acidithiobacillus sulfuriphilus</name>
    <dbReference type="NCBI Taxonomy" id="1867749"/>
    <lineage>
        <taxon>Bacteria</taxon>
        <taxon>Pseudomonadati</taxon>
        <taxon>Pseudomonadota</taxon>
        <taxon>Acidithiobacillia</taxon>
        <taxon>Acidithiobacillales</taxon>
        <taxon>Acidithiobacillaceae</taxon>
        <taxon>Acidithiobacillus</taxon>
    </lineage>
</organism>
<reference evidence="1 2" key="1">
    <citation type="journal article" date="2019" name="Int. J. Syst. Evol. Microbiol.">
        <title>Acidithiobacillus sulfuriphilus sp. nov.: an extremely acidophilic sulfur-oxidizing chemolithotroph isolated from a neutral pH environment.</title>
        <authorList>
            <person name="Falagan C."/>
            <person name="Moya-Beltran A."/>
            <person name="Castro M."/>
            <person name="Quatrini R."/>
            <person name="Johnson D.B."/>
        </authorList>
    </citation>
    <scope>NUCLEOTIDE SEQUENCE [LARGE SCALE GENOMIC DNA]</scope>
    <source>
        <strain evidence="1 2">CJ-2</strain>
    </source>
</reference>
<sequence length="227" mass="26686">MSQPPVSIPAAERRRLRRHQFLTDHGIFRELFYANFHRIAPGVFRSAQPSPRQLRRWHARYGIRTVLNIRAPAPHEPHYRLQQEVCDALGMMHLPLHGFGSRDLPRRAELLAAIAALRDLEGPLLIHCKSGADRAGFLSALYLHLFAHVPIVQARRQLRLWPFGHIRHANTGILDWFFESYRRAAAARPGLSLQEWIEKDYDRETVLKSFRPWYRLDWLTDRLLRRE</sequence>
<proteinExistence type="predicted"/>
<gene>
    <name evidence="1" type="ORF">EC580_012400</name>
</gene>